<evidence type="ECO:0000256" key="14">
    <source>
        <dbReference type="SAM" id="Coils"/>
    </source>
</evidence>
<dbReference type="SUPFAM" id="SSF55874">
    <property type="entry name" value="ATPase domain of HSP90 chaperone/DNA topoisomerase II/histidine kinase"/>
    <property type="match status" value="1"/>
</dbReference>
<evidence type="ECO:0000256" key="5">
    <source>
        <dbReference type="ARBA" id="ARBA00022553"/>
    </source>
</evidence>
<keyword evidence="10" id="KW-0067">ATP-binding</keyword>
<evidence type="ECO:0000256" key="3">
    <source>
        <dbReference type="ARBA" id="ARBA00012438"/>
    </source>
</evidence>
<sequence>MTRRVVFYFMLVITLTLSLSEAVLMTAVHRYFYDGIKETLLEHAQASNAIYQKFNKHVIINRWGNPMNEVLDSFGVKHADLQVLDLDGNMVAASTGLISHAQTPLNHRLLEGRSFSNVERNTGTQEKVMAVYYPIQIDGKPYILRYISSLKPVDQELFVIYGGSLACALIIALVVFFVSLRFAESIVMPLKHIIQVSSNMATGNFKRRMREDYKAELGILARTLNQMADEIQKTEKLKNEFISSISHELLTPLTGIKGWSETMLLNPKITKEDLDAGLNVINQETERLKILVSDLLDFSKIQQNKMTLRQEVMRLDEAIRASAASLQPKAEEKPCKLNLKINGHGVILGDRMRIQQVLINLIDNAIKFADPDTEITISLWEEQDEACLNVQDWGETVSSEEIRHLTDAFYQTKANGQGSGLGLAISKNIIEQHGGQLAFSSDARQGTIAAVRLPLFID</sequence>
<evidence type="ECO:0000313" key="19">
    <source>
        <dbReference type="Proteomes" id="UP000823201"/>
    </source>
</evidence>
<dbReference type="GO" id="GO:0016301">
    <property type="term" value="F:kinase activity"/>
    <property type="evidence" value="ECO:0007669"/>
    <property type="project" value="UniProtKB-KW"/>
</dbReference>
<dbReference type="InterPro" id="IPR036890">
    <property type="entry name" value="HATPase_C_sf"/>
</dbReference>
<dbReference type="CDD" id="cd00075">
    <property type="entry name" value="HATPase"/>
    <property type="match status" value="1"/>
</dbReference>
<keyword evidence="14" id="KW-0175">Coiled coil</keyword>
<evidence type="ECO:0000256" key="1">
    <source>
        <dbReference type="ARBA" id="ARBA00000085"/>
    </source>
</evidence>
<name>A0ABS2Q9D8_9BACL</name>
<dbReference type="Gene3D" id="1.10.287.130">
    <property type="match status" value="1"/>
</dbReference>
<dbReference type="RefSeq" id="WP_205006945.1">
    <property type="nucleotide sequence ID" value="NZ_CBCRXA010000011.1"/>
</dbReference>
<dbReference type="SMART" id="SM00304">
    <property type="entry name" value="HAMP"/>
    <property type="match status" value="1"/>
</dbReference>
<evidence type="ECO:0000256" key="9">
    <source>
        <dbReference type="ARBA" id="ARBA00022777"/>
    </source>
</evidence>
<keyword evidence="12" id="KW-0902">Two-component regulatory system</keyword>
<keyword evidence="7 15" id="KW-0812">Transmembrane</keyword>
<proteinExistence type="predicted"/>
<reference evidence="18 19" key="1">
    <citation type="submission" date="2021-01" db="EMBL/GenBank/DDBJ databases">
        <title>Genomic Encyclopedia of Type Strains, Phase IV (KMG-IV): sequencing the most valuable type-strain genomes for metagenomic binning, comparative biology and taxonomic classification.</title>
        <authorList>
            <person name="Goeker M."/>
        </authorList>
    </citation>
    <scope>NUCLEOTIDE SEQUENCE [LARGE SCALE GENOMIC DNA]</scope>
    <source>
        <strain evidence="18 19">DSM 100968</strain>
    </source>
</reference>
<keyword evidence="6" id="KW-0808">Transferase</keyword>
<dbReference type="EMBL" id="JAFBEV010000016">
    <property type="protein sequence ID" value="MBM7658379.1"/>
    <property type="molecule type" value="Genomic_DNA"/>
</dbReference>
<dbReference type="PRINTS" id="PR00344">
    <property type="entry name" value="BCTRLSENSOR"/>
</dbReference>
<gene>
    <name evidence="18" type="ORF">JOC27_001832</name>
</gene>
<comment type="subcellular location">
    <subcellularLocation>
        <location evidence="2">Cell membrane</location>
        <topology evidence="2">Multi-pass membrane protein</topology>
    </subcellularLocation>
</comment>
<evidence type="ECO:0000256" key="4">
    <source>
        <dbReference type="ARBA" id="ARBA00022475"/>
    </source>
</evidence>
<accession>A0ABS2Q9D8</accession>
<comment type="caution">
    <text evidence="18">The sequence shown here is derived from an EMBL/GenBank/DDBJ whole genome shotgun (WGS) entry which is preliminary data.</text>
</comment>
<dbReference type="Gene3D" id="6.10.340.10">
    <property type="match status" value="1"/>
</dbReference>
<evidence type="ECO:0000256" key="11">
    <source>
        <dbReference type="ARBA" id="ARBA00022989"/>
    </source>
</evidence>
<keyword evidence="13 15" id="KW-0472">Membrane</keyword>
<dbReference type="SMART" id="SM00388">
    <property type="entry name" value="HisKA"/>
    <property type="match status" value="1"/>
</dbReference>
<dbReference type="SUPFAM" id="SSF47384">
    <property type="entry name" value="Homodimeric domain of signal transducing histidine kinase"/>
    <property type="match status" value="1"/>
</dbReference>
<dbReference type="InterPro" id="IPR003661">
    <property type="entry name" value="HisK_dim/P_dom"/>
</dbReference>
<evidence type="ECO:0000259" key="17">
    <source>
        <dbReference type="PROSITE" id="PS50885"/>
    </source>
</evidence>
<dbReference type="Pfam" id="PF02518">
    <property type="entry name" value="HATPase_c"/>
    <property type="match status" value="1"/>
</dbReference>
<dbReference type="Pfam" id="PF00512">
    <property type="entry name" value="HisKA"/>
    <property type="match status" value="1"/>
</dbReference>
<feature type="transmembrane region" description="Helical" evidence="15">
    <location>
        <begin position="158"/>
        <end position="183"/>
    </location>
</feature>
<feature type="coiled-coil region" evidence="14">
    <location>
        <begin position="210"/>
        <end position="240"/>
    </location>
</feature>
<keyword evidence="5" id="KW-0597">Phosphoprotein</keyword>
<evidence type="ECO:0000256" key="13">
    <source>
        <dbReference type="ARBA" id="ARBA00023136"/>
    </source>
</evidence>
<dbReference type="PROSITE" id="PS50109">
    <property type="entry name" value="HIS_KIN"/>
    <property type="match status" value="1"/>
</dbReference>
<dbReference type="InterPro" id="IPR004358">
    <property type="entry name" value="Sig_transdc_His_kin-like_C"/>
</dbReference>
<dbReference type="Pfam" id="PF00672">
    <property type="entry name" value="HAMP"/>
    <property type="match status" value="1"/>
</dbReference>
<evidence type="ECO:0000259" key="16">
    <source>
        <dbReference type="PROSITE" id="PS50109"/>
    </source>
</evidence>
<evidence type="ECO:0000256" key="15">
    <source>
        <dbReference type="SAM" id="Phobius"/>
    </source>
</evidence>
<dbReference type="PANTHER" id="PTHR45528">
    <property type="entry name" value="SENSOR HISTIDINE KINASE CPXA"/>
    <property type="match status" value="1"/>
</dbReference>
<dbReference type="InterPro" id="IPR003660">
    <property type="entry name" value="HAMP_dom"/>
</dbReference>
<feature type="domain" description="Histidine kinase" evidence="16">
    <location>
        <begin position="244"/>
        <end position="457"/>
    </location>
</feature>
<keyword evidence="9 18" id="KW-0418">Kinase</keyword>
<dbReference type="SMART" id="SM00387">
    <property type="entry name" value="HATPase_c"/>
    <property type="match status" value="1"/>
</dbReference>
<dbReference type="InterPro" id="IPR036097">
    <property type="entry name" value="HisK_dim/P_sf"/>
</dbReference>
<organism evidence="18 19">
    <name type="scientific">Sporolactobacillus spathodeae</name>
    <dbReference type="NCBI Taxonomy" id="1465502"/>
    <lineage>
        <taxon>Bacteria</taxon>
        <taxon>Bacillati</taxon>
        <taxon>Bacillota</taxon>
        <taxon>Bacilli</taxon>
        <taxon>Bacillales</taxon>
        <taxon>Sporolactobacillaceae</taxon>
        <taxon>Sporolactobacillus</taxon>
    </lineage>
</organism>
<dbReference type="InterPro" id="IPR050398">
    <property type="entry name" value="HssS/ArlS-like"/>
</dbReference>
<keyword evidence="4" id="KW-1003">Cell membrane</keyword>
<dbReference type="InterPro" id="IPR003594">
    <property type="entry name" value="HATPase_dom"/>
</dbReference>
<dbReference type="CDD" id="cd06225">
    <property type="entry name" value="HAMP"/>
    <property type="match status" value="1"/>
</dbReference>
<dbReference type="SUPFAM" id="SSF158472">
    <property type="entry name" value="HAMP domain-like"/>
    <property type="match status" value="1"/>
</dbReference>
<dbReference type="EC" id="2.7.13.3" evidence="3"/>
<evidence type="ECO:0000256" key="12">
    <source>
        <dbReference type="ARBA" id="ARBA00023012"/>
    </source>
</evidence>
<evidence type="ECO:0000313" key="18">
    <source>
        <dbReference type="EMBL" id="MBM7658379.1"/>
    </source>
</evidence>
<dbReference type="PROSITE" id="PS50885">
    <property type="entry name" value="HAMP"/>
    <property type="match status" value="1"/>
</dbReference>
<feature type="domain" description="HAMP" evidence="17">
    <location>
        <begin position="184"/>
        <end position="236"/>
    </location>
</feature>
<evidence type="ECO:0000256" key="8">
    <source>
        <dbReference type="ARBA" id="ARBA00022741"/>
    </source>
</evidence>
<dbReference type="Proteomes" id="UP000823201">
    <property type="component" value="Unassembled WGS sequence"/>
</dbReference>
<keyword evidence="11 15" id="KW-1133">Transmembrane helix</keyword>
<keyword evidence="19" id="KW-1185">Reference proteome</keyword>
<dbReference type="CDD" id="cd00082">
    <property type="entry name" value="HisKA"/>
    <property type="match status" value="1"/>
</dbReference>
<protein>
    <recommendedName>
        <fullName evidence="3">histidine kinase</fullName>
        <ecNumber evidence="3">2.7.13.3</ecNumber>
    </recommendedName>
</protein>
<dbReference type="Gene3D" id="3.30.565.10">
    <property type="entry name" value="Histidine kinase-like ATPase, C-terminal domain"/>
    <property type="match status" value="1"/>
</dbReference>
<evidence type="ECO:0000256" key="10">
    <source>
        <dbReference type="ARBA" id="ARBA00022840"/>
    </source>
</evidence>
<evidence type="ECO:0000256" key="7">
    <source>
        <dbReference type="ARBA" id="ARBA00022692"/>
    </source>
</evidence>
<comment type="catalytic activity">
    <reaction evidence="1">
        <text>ATP + protein L-histidine = ADP + protein N-phospho-L-histidine.</text>
        <dbReference type="EC" id="2.7.13.3"/>
    </reaction>
</comment>
<evidence type="ECO:0000256" key="6">
    <source>
        <dbReference type="ARBA" id="ARBA00022679"/>
    </source>
</evidence>
<dbReference type="PANTHER" id="PTHR45528:SF1">
    <property type="entry name" value="SENSOR HISTIDINE KINASE CPXA"/>
    <property type="match status" value="1"/>
</dbReference>
<dbReference type="InterPro" id="IPR005467">
    <property type="entry name" value="His_kinase_dom"/>
</dbReference>
<keyword evidence="8" id="KW-0547">Nucleotide-binding</keyword>
<evidence type="ECO:0000256" key="2">
    <source>
        <dbReference type="ARBA" id="ARBA00004651"/>
    </source>
</evidence>